<gene>
    <name evidence="1" type="ORF">AKJ58_01120</name>
</gene>
<dbReference type="AlphaFoldDB" id="A0A133VNK5"/>
<organism evidence="1 2">
    <name type="scientific">candidate division MSBL1 archaeon SCGC-AAA385D11</name>
    <dbReference type="NCBI Taxonomy" id="1698286"/>
    <lineage>
        <taxon>Archaea</taxon>
        <taxon>Methanobacteriati</taxon>
        <taxon>Methanobacteriota</taxon>
        <taxon>candidate division MSBL1</taxon>
    </lineage>
</organism>
<accession>A0A133VNK5</accession>
<protein>
    <submittedName>
        <fullName evidence="1">Uncharacterized protein</fullName>
    </submittedName>
</protein>
<keyword evidence="2" id="KW-1185">Reference proteome</keyword>
<evidence type="ECO:0000313" key="1">
    <source>
        <dbReference type="EMBL" id="KXB08029.1"/>
    </source>
</evidence>
<comment type="caution">
    <text evidence="1">The sequence shown here is derived from an EMBL/GenBank/DDBJ whole genome shotgun (WGS) entry which is preliminary data.</text>
</comment>
<reference evidence="1 2" key="1">
    <citation type="journal article" date="2016" name="Sci. Rep.">
        <title>Metabolic traits of an uncultured archaeal lineage -MSBL1- from brine pools of the Red Sea.</title>
        <authorList>
            <person name="Mwirichia R."/>
            <person name="Alam I."/>
            <person name="Rashid M."/>
            <person name="Vinu M."/>
            <person name="Ba-Alawi W."/>
            <person name="Anthony Kamau A."/>
            <person name="Kamanda Ngugi D."/>
            <person name="Goker M."/>
            <person name="Klenk H.P."/>
            <person name="Bajic V."/>
            <person name="Stingl U."/>
        </authorList>
    </citation>
    <scope>NUCLEOTIDE SEQUENCE [LARGE SCALE GENOMIC DNA]</scope>
    <source>
        <strain evidence="1">SCGC-AAA385D11</strain>
    </source>
</reference>
<dbReference type="EMBL" id="LHYK01000016">
    <property type="protein sequence ID" value="KXB08029.1"/>
    <property type="molecule type" value="Genomic_DNA"/>
</dbReference>
<dbReference type="Proteomes" id="UP000070256">
    <property type="component" value="Unassembled WGS sequence"/>
</dbReference>
<name>A0A133VNK5_9EURY</name>
<evidence type="ECO:0000313" key="2">
    <source>
        <dbReference type="Proteomes" id="UP000070256"/>
    </source>
</evidence>
<sequence>MTLTGDGKFIFNLEEEGETVLACDNCQCVNWGVKPPKEEREEKEELVYLCTCKNCGERKVLFLGPENSENSHKTKKA</sequence>
<proteinExistence type="predicted"/>